<dbReference type="AlphaFoldDB" id="A0A835UBH3"/>
<name>A0A835UBH3_VANPL</name>
<comment type="caution">
    <text evidence="1">The sequence shown here is derived from an EMBL/GenBank/DDBJ whole genome shotgun (WGS) entry which is preliminary data.</text>
</comment>
<dbReference type="EMBL" id="JADCNM010000013">
    <property type="protein sequence ID" value="KAG0456819.1"/>
    <property type="molecule type" value="Genomic_DNA"/>
</dbReference>
<proteinExistence type="predicted"/>
<evidence type="ECO:0000313" key="2">
    <source>
        <dbReference type="Proteomes" id="UP000639772"/>
    </source>
</evidence>
<protein>
    <submittedName>
        <fullName evidence="1">Uncharacterized protein</fullName>
    </submittedName>
</protein>
<evidence type="ECO:0000313" key="1">
    <source>
        <dbReference type="EMBL" id="KAG0456819.1"/>
    </source>
</evidence>
<reference evidence="1 2" key="1">
    <citation type="journal article" date="2020" name="Nat. Food">
        <title>A phased Vanilla planifolia genome enables genetic improvement of flavour and production.</title>
        <authorList>
            <person name="Hasing T."/>
            <person name="Tang H."/>
            <person name="Brym M."/>
            <person name="Khazi F."/>
            <person name="Huang T."/>
            <person name="Chambers A.H."/>
        </authorList>
    </citation>
    <scope>NUCLEOTIDE SEQUENCE [LARGE SCALE GENOMIC DNA]</scope>
    <source>
        <tissue evidence="1">Leaf</tissue>
    </source>
</reference>
<accession>A0A835UBH3</accession>
<gene>
    <name evidence="1" type="ORF">HPP92_024607</name>
</gene>
<sequence length="191" mass="21129">MEKPHIVALMMEHAKRRTFLLDIEGYLKSLVLCATRNPAARGQEGKKRRERSLSPGAPVILSGNPLLSSPPHAALLARPHLLLPLYPKPNLRLGSLRFIGNANRPKWREIARGSGSFSDMHSGIPLLALRGGGVLTSTSRCLRRAPRRHRSTGRVEAMRTRSILILGRVGRGRLDGLPHIASRIERETGVR</sequence>
<organism evidence="1 2">
    <name type="scientific">Vanilla planifolia</name>
    <name type="common">Vanilla</name>
    <dbReference type="NCBI Taxonomy" id="51239"/>
    <lineage>
        <taxon>Eukaryota</taxon>
        <taxon>Viridiplantae</taxon>
        <taxon>Streptophyta</taxon>
        <taxon>Embryophyta</taxon>
        <taxon>Tracheophyta</taxon>
        <taxon>Spermatophyta</taxon>
        <taxon>Magnoliopsida</taxon>
        <taxon>Liliopsida</taxon>
        <taxon>Asparagales</taxon>
        <taxon>Orchidaceae</taxon>
        <taxon>Vanilloideae</taxon>
        <taxon>Vanilleae</taxon>
        <taxon>Vanilla</taxon>
    </lineage>
</organism>
<dbReference type="Proteomes" id="UP000639772">
    <property type="component" value="Chromosome 13"/>
</dbReference>